<feature type="compositionally biased region" description="Polar residues" evidence="1">
    <location>
        <begin position="46"/>
        <end position="56"/>
    </location>
</feature>
<dbReference type="PROSITE" id="PS51257">
    <property type="entry name" value="PROKAR_LIPOPROTEIN"/>
    <property type="match status" value="1"/>
</dbReference>
<evidence type="ECO:0000313" key="3">
    <source>
        <dbReference type="EMBL" id="GGO90798.1"/>
    </source>
</evidence>
<name>A0ABQ2NDA3_9ACTN</name>
<dbReference type="RefSeq" id="WP_188784196.1">
    <property type="nucleotide sequence ID" value="NZ_BMNI01000005.1"/>
</dbReference>
<proteinExistence type="predicted"/>
<evidence type="ECO:0000256" key="1">
    <source>
        <dbReference type="SAM" id="MobiDB-lite"/>
    </source>
</evidence>
<protein>
    <submittedName>
        <fullName evidence="3">Uncharacterized protein</fullName>
    </submittedName>
</protein>
<sequence>MRLLGLVPLVFVLAACGGSNEAAPTPSATTAVTPDSDLAKAAEGLANQSDSPSPSGMPTAPMVPSGEAQMTISAKPSKYDVKAPLDDRSDDCDHIWQPRNMLPSPYNGCMDGQKLIAAEGKQGDSGIYYRYNRLCGREGHLITAC</sequence>
<reference evidence="4" key="1">
    <citation type="journal article" date="2019" name="Int. J. Syst. Evol. Microbiol.">
        <title>The Global Catalogue of Microorganisms (GCM) 10K type strain sequencing project: providing services to taxonomists for standard genome sequencing and annotation.</title>
        <authorList>
            <consortium name="The Broad Institute Genomics Platform"/>
            <consortium name="The Broad Institute Genome Sequencing Center for Infectious Disease"/>
            <person name="Wu L."/>
            <person name="Ma J."/>
        </authorList>
    </citation>
    <scope>NUCLEOTIDE SEQUENCE [LARGE SCALE GENOMIC DNA]</scope>
    <source>
        <strain evidence="4">CGMCC 4.7371</strain>
    </source>
</reference>
<accession>A0ABQ2NDA3</accession>
<feature type="chain" id="PRO_5045315527" evidence="2">
    <location>
        <begin position="23"/>
        <end position="145"/>
    </location>
</feature>
<feature type="signal peptide" evidence="2">
    <location>
        <begin position="1"/>
        <end position="22"/>
    </location>
</feature>
<feature type="region of interest" description="Disordered" evidence="1">
    <location>
        <begin position="21"/>
        <end position="67"/>
    </location>
</feature>
<evidence type="ECO:0000313" key="4">
    <source>
        <dbReference type="Proteomes" id="UP000655410"/>
    </source>
</evidence>
<keyword evidence="4" id="KW-1185">Reference proteome</keyword>
<evidence type="ECO:0000256" key="2">
    <source>
        <dbReference type="SAM" id="SignalP"/>
    </source>
</evidence>
<dbReference type="Proteomes" id="UP000655410">
    <property type="component" value="Unassembled WGS sequence"/>
</dbReference>
<keyword evidence="2" id="KW-0732">Signal</keyword>
<dbReference type="EMBL" id="BMNI01000005">
    <property type="protein sequence ID" value="GGO90798.1"/>
    <property type="molecule type" value="Genomic_DNA"/>
</dbReference>
<feature type="compositionally biased region" description="Low complexity" evidence="1">
    <location>
        <begin position="22"/>
        <end position="34"/>
    </location>
</feature>
<gene>
    <name evidence="3" type="ORF">GCM10011584_23420</name>
</gene>
<organism evidence="3 4">
    <name type="scientific">Nocardioides phosphati</name>
    <dbReference type="NCBI Taxonomy" id="1867775"/>
    <lineage>
        <taxon>Bacteria</taxon>
        <taxon>Bacillati</taxon>
        <taxon>Actinomycetota</taxon>
        <taxon>Actinomycetes</taxon>
        <taxon>Propionibacteriales</taxon>
        <taxon>Nocardioidaceae</taxon>
        <taxon>Nocardioides</taxon>
    </lineage>
</organism>
<comment type="caution">
    <text evidence="3">The sequence shown here is derived from an EMBL/GenBank/DDBJ whole genome shotgun (WGS) entry which is preliminary data.</text>
</comment>